<keyword evidence="2" id="KW-1185">Reference proteome</keyword>
<reference evidence="1" key="1">
    <citation type="submission" date="2021-02" db="EMBL/GenBank/DDBJ databases">
        <authorList>
            <person name="Bekaert M."/>
        </authorList>
    </citation>
    <scope>NUCLEOTIDE SEQUENCE</scope>
    <source>
        <strain evidence="1">IoA-00</strain>
    </source>
</reference>
<gene>
    <name evidence="1" type="ORF">LSAA_5205</name>
</gene>
<evidence type="ECO:0000313" key="1">
    <source>
        <dbReference type="EMBL" id="CAF2851890.1"/>
    </source>
</evidence>
<protein>
    <submittedName>
        <fullName evidence="1">(salmon louse) hypothetical protein</fullName>
    </submittedName>
</protein>
<sequence length="345" mass="39179">MTLVLTHPLGHGGLVKLREEAKWNHQALINDLLVKQTKPSTDFRNEFQTALVKNASYREAQMKVKSNSLWEGMRALLSQNTTADSQTFANISFIPGLSANHSDCITSYTLPISSHAQTDSSASITSNKTIQGSKIDKLLDTVNFRQFRHWCKKWNTSSGPQNFASFHREQQIWNFFGDQGTHRNNYLENCIEKYWFTLKDIADEVKLCHHFDDPHIIELSPSVGQKSRLKDPPPRSPAHRFKKFRQSHDSDHLVDLISHIARFATTATRTDVKLPCGVAPKSVLCMWRTRQNSSQGRDQLNNSDSAYLISTQNPERLVLNINTGKKPQIQLTSVNNPSIDIIGER</sequence>
<evidence type="ECO:0000313" key="2">
    <source>
        <dbReference type="Proteomes" id="UP000675881"/>
    </source>
</evidence>
<accession>A0A7R8CKU4</accession>
<name>A0A7R8CKU4_LEPSM</name>
<dbReference type="EMBL" id="HG994593">
    <property type="protein sequence ID" value="CAF2851890.1"/>
    <property type="molecule type" value="Genomic_DNA"/>
</dbReference>
<proteinExistence type="predicted"/>
<organism evidence="1 2">
    <name type="scientific">Lepeophtheirus salmonis</name>
    <name type="common">Salmon louse</name>
    <name type="synonym">Caligus salmonis</name>
    <dbReference type="NCBI Taxonomy" id="72036"/>
    <lineage>
        <taxon>Eukaryota</taxon>
        <taxon>Metazoa</taxon>
        <taxon>Ecdysozoa</taxon>
        <taxon>Arthropoda</taxon>
        <taxon>Crustacea</taxon>
        <taxon>Multicrustacea</taxon>
        <taxon>Hexanauplia</taxon>
        <taxon>Copepoda</taxon>
        <taxon>Siphonostomatoida</taxon>
        <taxon>Caligidae</taxon>
        <taxon>Lepeophtheirus</taxon>
    </lineage>
</organism>
<dbReference type="Proteomes" id="UP000675881">
    <property type="component" value="Chromosome 14"/>
</dbReference>
<dbReference type="AlphaFoldDB" id="A0A7R8CKU4"/>